<evidence type="ECO:0000313" key="2">
    <source>
        <dbReference type="Proteomes" id="UP000320841"/>
    </source>
</evidence>
<evidence type="ECO:0000313" key="1">
    <source>
        <dbReference type="EMBL" id="QDM56066.1"/>
    </source>
</evidence>
<dbReference type="Proteomes" id="UP000320841">
    <property type="component" value="Segment"/>
</dbReference>
<dbReference type="GO" id="GO:0004527">
    <property type="term" value="F:exonuclease activity"/>
    <property type="evidence" value="ECO:0007669"/>
    <property type="project" value="UniProtKB-KW"/>
</dbReference>
<keyword evidence="1" id="KW-0378">Hydrolase</keyword>
<accession>A0A515MHB5</accession>
<name>A0A515MHB5_9CAUD</name>
<gene>
    <name evidence="1" type="primary">51</name>
    <name evidence="1" type="ORF">SEA_SLEEPYHEAD_51</name>
</gene>
<dbReference type="GeneID" id="55618683"/>
<organism evidence="1 2">
    <name type="scientific">Rhodococcus phage Sleepyhead</name>
    <dbReference type="NCBI Taxonomy" id="2591131"/>
    <lineage>
        <taxon>Viruses</taxon>
        <taxon>Duplodnaviria</taxon>
        <taxon>Heunggongvirae</taxon>
        <taxon>Uroviricota</taxon>
        <taxon>Caudoviricetes</taxon>
        <taxon>Sleepyheadvirus</taxon>
        <taxon>Sleepyheadvirus sleepyhead</taxon>
    </lineage>
</organism>
<protein>
    <submittedName>
        <fullName evidence="1">Exonuclease</fullName>
    </submittedName>
</protein>
<dbReference type="KEGG" id="vg:55618683"/>
<keyword evidence="1" id="KW-0540">Nuclease</keyword>
<proteinExistence type="predicted"/>
<sequence>MATKYVGPIRRRNYGKGHGYVDANGERMPGVTTILGDGLPKAALVNWAGKATASYALDHWDELGDMAPSVRLKKLEGARYEDRDTAAKRGTEVHALGEKLVKGEEVQVPDELRGHIDAYIEFLDAFQVSAVLVEFVIASYRYGYAGTSDLIADLWDPEEERFVRWLLDLKTTRSGIFGETALQLAAYRHADVYIDADGNEQPMIEVERTGAVHIRADGYDLIPTISDEAQLTTFRYVQQIKKFSDESRSLIAPPLTPPDRRGSLGRIVYDN</sequence>
<reference evidence="1 2" key="1">
    <citation type="submission" date="2019-05" db="EMBL/GenBank/DDBJ databases">
        <authorList>
            <person name="Andrick R."/>
            <person name="Dugal D."/>
            <person name="Kinney M."/>
            <person name="Taplin D."/>
            <person name="Molloy S.D."/>
            <person name="Garlena R.A."/>
            <person name="Russell D.A."/>
            <person name="Pope W.H."/>
            <person name="Jacobs-Sera D."/>
            <person name="Hatfull G.F."/>
        </authorList>
    </citation>
    <scope>NUCLEOTIDE SEQUENCE [LARGE SCALE GENOMIC DNA]</scope>
</reference>
<dbReference type="EMBL" id="MK967380">
    <property type="protein sequence ID" value="QDM56066.1"/>
    <property type="molecule type" value="Genomic_DNA"/>
</dbReference>
<keyword evidence="2" id="KW-1185">Reference proteome</keyword>
<dbReference type="RefSeq" id="YP_009848265.1">
    <property type="nucleotide sequence ID" value="NC_048782.1"/>
</dbReference>
<keyword evidence="1" id="KW-0269">Exonuclease</keyword>